<keyword evidence="4" id="KW-1185">Reference proteome</keyword>
<dbReference type="STRING" id="311410.LA5095_05206"/>
<dbReference type="GO" id="GO:0071949">
    <property type="term" value="F:FAD binding"/>
    <property type="evidence" value="ECO:0007669"/>
    <property type="project" value="InterPro"/>
</dbReference>
<dbReference type="InterPro" id="IPR016169">
    <property type="entry name" value="FAD-bd_PCMH_sub2"/>
</dbReference>
<dbReference type="RefSeq" id="WP_055120307.1">
    <property type="nucleotide sequence ID" value="NZ_CXWA01000009.1"/>
</dbReference>
<dbReference type="EMBL" id="CXWC01000015">
    <property type="protein sequence ID" value="CTQ78701.1"/>
    <property type="molecule type" value="Genomic_DNA"/>
</dbReference>
<dbReference type="InterPro" id="IPR006094">
    <property type="entry name" value="Oxid_FAD_bind_N"/>
</dbReference>
<feature type="domain" description="FAD-binding PCMH-type" evidence="2">
    <location>
        <begin position="1"/>
        <end position="176"/>
    </location>
</feature>
<dbReference type="InterPro" id="IPR036318">
    <property type="entry name" value="FAD-bd_PCMH-like_sf"/>
</dbReference>
<dbReference type="Pfam" id="PF01565">
    <property type="entry name" value="FAD_binding_4"/>
    <property type="match status" value="1"/>
</dbReference>
<organism evidence="3 4">
    <name type="scientific">Roseibium album</name>
    <dbReference type="NCBI Taxonomy" id="311410"/>
    <lineage>
        <taxon>Bacteria</taxon>
        <taxon>Pseudomonadati</taxon>
        <taxon>Pseudomonadota</taxon>
        <taxon>Alphaproteobacteria</taxon>
        <taxon>Hyphomicrobiales</taxon>
        <taxon>Stappiaceae</taxon>
        <taxon>Roseibium</taxon>
    </lineage>
</organism>
<dbReference type="InterPro" id="IPR016166">
    <property type="entry name" value="FAD-bd_PCMH"/>
</dbReference>
<name>A0A0M7AVX3_9HYPH</name>
<keyword evidence="1" id="KW-0285">Flavoprotein</keyword>
<dbReference type="PANTHER" id="PTHR43762">
    <property type="entry name" value="L-GULONOLACTONE OXIDASE"/>
    <property type="match status" value="1"/>
</dbReference>
<evidence type="ECO:0000313" key="4">
    <source>
        <dbReference type="Proteomes" id="UP000049983"/>
    </source>
</evidence>
<keyword evidence="3" id="KW-0560">Oxidoreductase</keyword>
<reference evidence="4" key="1">
    <citation type="submission" date="2015-07" db="EMBL/GenBank/DDBJ databases">
        <authorList>
            <person name="Rodrigo-Torres Lidia"/>
            <person name="Arahal R.David."/>
        </authorList>
    </citation>
    <scope>NUCLEOTIDE SEQUENCE [LARGE SCALE GENOMIC DNA]</scope>
    <source>
        <strain evidence="4">CECT 5096</strain>
    </source>
</reference>
<evidence type="ECO:0000313" key="3">
    <source>
        <dbReference type="EMBL" id="CTQ78701.1"/>
    </source>
</evidence>
<dbReference type="PANTHER" id="PTHR43762:SF1">
    <property type="entry name" value="D-ARABINONO-1,4-LACTONE OXIDASE"/>
    <property type="match status" value="1"/>
</dbReference>
<dbReference type="SUPFAM" id="SSF56176">
    <property type="entry name" value="FAD-binding/transporter-associated domain-like"/>
    <property type="match status" value="1"/>
</dbReference>
<accession>A0A0M7AVX3</accession>
<dbReference type="PROSITE" id="PS51387">
    <property type="entry name" value="FAD_PCMH"/>
    <property type="match status" value="1"/>
</dbReference>
<proteinExistence type="predicted"/>
<dbReference type="AlphaFoldDB" id="A0A0M7AVX3"/>
<dbReference type="GeneID" id="97673021"/>
<keyword evidence="1" id="KW-0274">FAD</keyword>
<evidence type="ECO:0000256" key="1">
    <source>
        <dbReference type="ARBA" id="ARBA00022827"/>
    </source>
</evidence>
<dbReference type="EC" id="1.-.-.-" evidence="3"/>
<evidence type="ECO:0000259" key="2">
    <source>
        <dbReference type="PROSITE" id="PS51387"/>
    </source>
</evidence>
<dbReference type="InterPro" id="IPR010031">
    <property type="entry name" value="FAD_lactone_oxidase-like"/>
</dbReference>
<gene>
    <name evidence="3" type="primary">dprE1</name>
    <name evidence="3" type="ORF">LA5096_05781</name>
</gene>
<dbReference type="Proteomes" id="UP000049983">
    <property type="component" value="Unassembled WGS sequence"/>
</dbReference>
<dbReference type="Gene3D" id="3.30.465.10">
    <property type="match status" value="1"/>
</dbReference>
<dbReference type="GO" id="GO:0016899">
    <property type="term" value="F:oxidoreductase activity, acting on the CH-OH group of donors, oxygen as acceptor"/>
    <property type="evidence" value="ECO:0007669"/>
    <property type="project" value="InterPro"/>
</dbReference>
<protein>
    <submittedName>
        <fullName evidence="3">Putative decaprenylphosphoryl-beta-D-ribose oxidase</fullName>
        <ecNumber evidence="3">1.-.-.-</ecNumber>
    </submittedName>
</protein>
<sequence length="433" mass="47411">MTNHIQSWGGLKVEAPDLLEPEDFLKSDRPAGSILPFGNGRSYGDSCLNASGTAIANRSSNSILSFDRVTGIVEAEAGVLLSDLIDAVAPHGWFPPVLPGTQFVTLGGAIANDIHGKNHHRKGTFGCHVTEIHLDRSDAGSLVLHQGDETGLFEATIGGLGLTGLIRKASLQLMKAGSSWIRQETTRFDNLEAYFELAPRIDETHEYAVAWIDSLSKGGRFGRGHLIAGDHEQTGGHPATGAASRLSIPFTPPISPLQGPFLRMFNETYFRNAPEGTSSKRVPFDTFFFPLDSIGSWNRLYGPRGLHQHQSVIPESQGFETVKTLLECTQASRHGSFLTVLKRFGSMKSPGFMSFPHAGFTLTLDFPDKGASTYRLLEKLDEVTLAAGGAVNPYKDRRMSAATFKASFPEWQRLELLRDPLLLSDFWRRTALQ</sequence>